<dbReference type="CDD" id="cd03259">
    <property type="entry name" value="ABC_Carb_Solutes_like"/>
    <property type="match status" value="1"/>
</dbReference>
<keyword evidence="1" id="KW-0813">Transport</keyword>
<evidence type="ECO:0000256" key="1">
    <source>
        <dbReference type="ARBA" id="ARBA00022448"/>
    </source>
</evidence>
<evidence type="ECO:0000256" key="7">
    <source>
        <dbReference type="ARBA" id="ARBA00023065"/>
    </source>
</evidence>
<dbReference type="InterPro" id="IPR027417">
    <property type="entry name" value="P-loop_NTPase"/>
</dbReference>
<feature type="domain" description="ABC transporter" evidence="9">
    <location>
        <begin position="2"/>
        <end position="227"/>
    </location>
</feature>
<dbReference type="InterPro" id="IPR003439">
    <property type="entry name" value="ABC_transporter-like_ATP-bd"/>
</dbReference>
<dbReference type="GO" id="GO:0043190">
    <property type="term" value="C:ATP-binding cassette (ABC) transporter complex"/>
    <property type="evidence" value="ECO:0007669"/>
    <property type="project" value="InterPro"/>
</dbReference>
<name>A0A918XLC2_9GAMM</name>
<dbReference type="PROSITE" id="PS00211">
    <property type="entry name" value="ABC_TRANSPORTER_1"/>
    <property type="match status" value="1"/>
</dbReference>
<evidence type="ECO:0000256" key="8">
    <source>
        <dbReference type="ARBA" id="ARBA00023136"/>
    </source>
</evidence>
<dbReference type="InterPro" id="IPR050093">
    <property type="entry name" value="ABC_SmlMolc_Importer"/>
</dbReference>
<keyword evidence="4" id="KW-0547">Nucleotide-binding</keyword>
<reference evidence="10" key="1">
    <citation type="journal article" date="2014" name="Int. J. Syst. Evol. Microbiol.">
        <title>Complete genome sequence of Corynebacterium casei LMG S-19264T (=DSM 44701T), isolated from a smear-ripened cheese.</title>
        <authorList>
            <consortium name="US DOE Joint Genome Institute (JGI-PGF)"/>
            <person name="Walter F."/>
            <person name="Albersmeier A."/>
            <person name="Kalinowski J."/>
            <person name="Ruckert C."/>
        </authorList>
    </citation>
    <scope>NUCLEOTIDE SEQUENCE</scope>
    <source>
        <strain evidence="10">KCTC 23430</strain>
    </source>
</reference>
<evidence type="ECO:0000313" key="11">
    <source>
        <dbReference type="Proteomes" id="UP000644693"/>
    </source>
</evidence>
<dbReference type="Proteomes" id="UP000644693">
    <property type="component" value="Unassembled WGS sequence"/>
</dbReference>
<keyword evidence="11" id="KW-1185">Reference proteome</keyword>
<evidence type="ECO:0000256" key="6">
    <source>
        <dbReference type="ARBA" id="ARBA00023004"/>
    </source>
</evidence>
<dbReference type="GO" id="GO:0015408">
    <property type="term" value="F:ABC-type ferric iron transporter activity"/>
    <property type="evidence" value="ECO:0007669"/>
    <property type="project" value="InterPro"/>
</dbReference>
<dbReference type="Gene3D" id="2.40.50.100">
    <property type="match status" value="1"/>
</dbReference>
<dbReference type="Pfam" id="PF08402">
    <property type="entry name" value="TOBE_2"/>
    <property type="match status" value="1"/>
</dbReference>
<dbReference type="EMBL" id="BMYM01000002">
    <property type="protein sequence ID" value="GHD37244.1"/>
    <property type="molecule type" value="Genomic_DNA"/>
</dbReference>
<evidence type="ECO:0000256" key="5">
    <source>
        <dbReference type="ARBA" id="ARBA00022840"/>
    </source>
</evidence>
<dbReference type="InterPro" id="IPR017871">
    <property type="entry name" value="ABC_transporter-like_CS"/>
</dbReference>
<keyword evidence="3" id="KW-0410">Iron transport</keyword>
<dbReference type="GO" id="GO:0016887">
    <property type="term" value="F:ATP hydrolysis activity"/>
    <property type="evidence" value="ECO:0007669"/>
    <property type="project" value="InterPro"/>
</dbReference>
<dbReference type="GO" id="GO:0005524">
    <property type="term" value="F:ATP binding"/>
    <property type="evidence" value="ECO:0007669"/>
    <property type="project" value="UniProtKB-KW"/>
</dbReference>
<dbReference type="PANTHER" id="PTHR42781:SF4">
    <property type="entry name" value="SPERMIDINE_PUTRESCINE IMPORT ATP-BINDING PROTEIN POTA"/>
    <property type="match status" value="1"/>
</dbReference>
<organism evidence="10 11">
    <name type="scientific">Parahalioglobus pacificus</name>
    <dbReference type="NCBI Taxonomy" id="930806"/>
    <lineage>
        <taxon>Bacteria</taxon>
        <taxon>Pseudomonadati</taxon>
        <taxon>Pseudomonadota</taxon>
        <taxon>Gammaproteobacteria</taxon>
        <taxon>Cellvibrionales</taxon>
        <taxon>Halieaceae</taxon>
        <taxon>Parahalioglobus</taxon>
    </lineage>
</organism>
<keyword evidence="6" id="KW-0408">Iron</keyword>
<dbReference type="SMART" id="SM00382">
    <property type="entry name" value="AAA"/>
    <property type="match status" value="1"/>
</dbReference>
<accession>A0A918XLC2</accession>
<dbReference type="PANTHER" id="PTHR42781">
    <property type="entry name" value="SPERMIDINE/PUTRESCINE IMPORT ATP-BINDING PROTEIN POTA"/>
    <property type="match status" value="1"/>
</dbReference>
<dbReference type="PROSITE" id="PS50893">
    <property type="entry name" value="ABC_TRANSPORTER_2"/>
    <property type="match status" value="1"/>
</dbReference>
<comment type="caution">
    <text evidence="10">The sequence shown here is derived from an EMBL/GenBank/DDBJ whole genome shotgun (WGS) entry which is preliminary data.</text>
</comment>
<keyword evidence="7" id="KW-0406">Ion transport</keyword>
<dbReference type="FunFam" id="3.40.50.300:FF:000425">
    <property type="entry name" value="Probable ABC transporter, ATP-binding subunit"/>
    <property type="match status" value="1"/>
</dbReference>
<dbReference type="AlphaFoldDB" id="A0A918XLC2"/>
<protein>
    <submittedName>
        <fullName evidence="10">ABC transporter</fullName>
    </submittedName>
</protein>
<gene>
    <name evidence="10" type="ORF">GCM10007053_26580</name>
</gene>
<proteinExistence type="predicted"/>
<dbReference type="Gene3D" id="3.40.50.300">
    <property type="entry name" value="P-loop containing nucleotide triphosphate hydrolases"/>
    <property type="match status" value="1"/>
</dbReference>
<sequence length="340" mass="36568">MLSVSNVSVEYGSVRVVRDLSFTLQSDEILMLVGPTGCGKTTLLHAIAGLVAISEGSIGGEGWTSCAKALVPPEQRNVGMVFQDFALFPHLSVIDNVAFRLKDRAPADHWISLLGLETLRDARPARLSGGQKQRVALARALAHEPSLLLLDEPLSNLDAALKDNLRFEIRDALKEAGLPAIWVTHDQSEALSVGDRLGVMNAGQLEQLDTPEHCFTRPANRFVAGFLGEANLIPGDSTGTGIKTELGLITTDHSPALGSVEVLLRPEDLQVHVSDGEVQARVASLSFEGSTVLYRLCLPSGLEIKARTSTDRRFSPGDSVRLSKRPLLNPAVFAANKMPV</sequence>
<dbReference type="SUPFAM" id="SSF52540">
    <property type="entry name" value="P-loop containing nucleoside triphosphate hydrolases"/>
    <property type="match status" value="1"/>
</dbReference>
<dbReference type="InterPro" id="IPR003593">
    <property type="entry name" value="AAA+_ATPase"/>
</dbReference>
<dbReference type="InterPro" id="IPR013611">
    <property type="entry name" value="Transp-assoc_OB_typ2"/>
</dbReference>
<evidence type="ECO:0000313" key="10">
    <source>
        <dbReference type="EMBL" id="GHD37244.1"/>
    </source>
</evidence>
<dbReference type="Pfam" id="PF00005">
    <property type="entry name" value="ABC_tran"/>
    <property type="match status" value="1"/>
</dbReference>
<dbReference type="InterPro" id="IPR008995">
    <property type="entry name" value="Mo/tungstate-bd_C_term_dom"/>
</dbReference>
<evidence type="ECO:0000256" key="2">
    <source>
        <dbReference type="ARBA" id="ARBA00022475"/>
    </source>
</evidence>
<keyword evidence="8" id="KW-0472">Membrane</keyword>
<dbReference type="SUPFAM" id="SSF50331">
    <property type="entry name" value="MOP-like"/>
    <property type="match status" value="1"/>
</dbReference>
<dbReference type="GO" id="GO:0015697">
    <property type="term" value="P:quaternary ammonium group transport"/>
    <property type="evidence" value="ECO:0007669"/>
    <property type="project" value="UniProtKB-ARBA"/>
</dbReference>
<keyword evidence="5" id="KW-0067">ATP-binding</keyword>
<evidence type="ECO:0000259" key="9">
    <source>
        <dbReference type="PROSITE" id="PS50893"/>
    </source>
</evidence>
<evidence type="ECO:0000256" key="3">
    <source>
        <dbReference type="ARBA" id="ARBA00022496"/>
    </source>
</evidence>
<reference evidence="10" key="2">
    <citation type="submission" date="2020-09" db="EMBL/GenBank/DDBJ databases">
        <authorList>
            <person name="Sun Q."/>
            <person name="Kim S."/>
        </authorList>
    </citation>
    <scope>NUCLEOTIDE SEQUENCE</scope>
    <source>
        <strain evidence="10">KCTC 23430</strain>
    </source>
</reference>
<keyword evidence="2" id="KW-1003">Cell membrane</keyword>
<dbReference type="InterPro" id="IPR015853">
    <property type="entry name" value="ABC_transpr_FbpC"/>
</dbReference>
<evidence type="ECO:0000256" key="4">
    <source>
        <dbReference type="ARBA" id="ARBA00022741"/>
    </source>
</evidence>
<dbReference type="RefSeq" id="WP_189478257.1">
    <property type="nucleotide sequence ID" value="NZ_BMYM01000002.1"/>
</dbReference>